<gene>
    <name evidence="9" type="ORF">JCM9152_3860</name>
</gene>
<dbReference type="RefSeq" id="WP_035346638.1">
    <property type="nucleotide sequence ID" value="NZ_BAUU01000034.1"/>
</dbReference>
<dbReference type="EMBL" id="BAUU01000034">
    <property type="protein sequence ID" value="GAE32330.1"/>
    <property type="molecule type" value="Genomic_DNA"/>
</dbReference>
<evidence type="ECO:0000256" key="1">
    <source>
        <dbReference type="ARBA" id="ARBA00006479"/>
    </source>
</evidence>
<keyword evidence="5" id="KW-0547">Nucleotide-binding</keyword>
<keyword evidence="6 9" id="KW-0418">Kinase</keyword>
<dbReference type="CDD" id="cd24063">
    <property type="entry name" value="ASKHA_NBD_ROK_ApGLK-like"/>
    <property type="match status" value="1"/>
</dbReference>
<proteinExistence type="inferred from homology"/>
<keyword evidence="4" id="KW-0808">Transferase</keyword>
<evidence type="ECO:0000256" key="6">
    <source>
        <dbReference type="ARBA" id="ARBA00022777"/>
    </source>
</evidence>
<evidence type="ECO:0000313" key="9">
    <source>
        <dbReference type="EMBL" id="GAE32330.1"/>
    </source>
</evidence>
<dbReference type="InterPro" id="IPR000600">
    <property type="entry name" value="ROK"/>
</dbReference>
<name>W4QJM9_9BACI</name>
<dbReference type="InterPro" id="IPR004654">
    <property type="entry name" value="ROK_glcA"/>
</dbReference>
<evidence type="ECO:0000256" key="4">
    <source>
        <dbReference type="ARBA" id="ARBA00022679"/>
    </source>
</evidence>
<dbReference type="AlphaFoldDB" id="W4QJM9"/>
<protein>
    <recommendedName>
        <fullName evidence="3">Glucokinase</fullName>
        <ecNumber evidence="2">2.7.1.2</ecNumber>
    </recommendedName>
    <alternativeName>
        <fullName evidence="8">Glucose kinase</fullName>
    </alternativeName>
</protein>
<dbReference type="GO" id="GO:0005524">
    <property type="term" value="F:ATP binding"/>
    <property type="evidence" value="ECO:0007669"/>
    <property type="project" value="UniProtKB-KW"/>
</dbReference>
<dbReference type="SUPFAM" id="SSF53067">
    <property type="entry name" value="Actin-like ATPase domain"/>
    <property type="match status" value="1"/>
</dbReference>
<dbReference type="PROSITE" id="PS01125">
    <property type="entry name" value="ROK"/>
    <property type="match status" value="1"/>
</dbReference>
<dbReference type="Gene3D" id="3.30.420.40">
    <property type="match status" value="2"/>
</dbReference>
<evidence type="ECO:0000256" key="3">
    <source>
        <dbReference type="ARBA" id="ARBA00014701"/>
    </source>
</evidence>
<keyword evidence="7" id="KW-0067">ATP-binding</keyword>
<dbReference type="PANTHER" id="PTHR18964:SF149">
    <property type="entry name" value="BIFUNCTIONAL UDP-N-ACETYLGLUCOSAMINE 2-EPIMERASE_N-ACETYLMANNOSAMINE KINASE"/>
    <property type="match status" value="1"/>
</dbReference>
<accession>W4QJM9</accession>
<dbReference type="Pfam" id="PF00480">
    <property type="entry name" value="ROK"/>
    <property type="match status" value="1"/>
</dbReference>
<evidence type="ECO:0000256" key="2">
    <source>
        <dbReference type="ARBA" id="ARBA00012323"/>
    </source>
</evidence>
<evidence type="ECO:0000256" key="7">
    <source>
        <dbReference type="ARBA" id="ARBA00022840"/>
    </source>
</evidence>
<organism evidence="9 10">
    <name type="scientific">Halalkalibacter hemicellulosilyticusJCM 9152</name>
    <dbReference type="NCBI Taxonomy" id="1236971"/>
    <lineage>
        <taxon>Bacteria</taxon>
        <taxon>Bacillati</taxon>
        <taxon>Bacillota</taxon>
        <taxon>Bacilli</taxon>
        <taxon>Bacillales</taxon>
        <taxon>Bacillaceae</taxon>
        <taxon>Halalkalibacter</taxon>
    </lineage>
</organism>
<comment type="caution">
    <text evidence="9">The sequence shown here is derived from an EMBL/GenBank/DDBJ whole genome shotgun (WGS) entry which is preliminary data.</text>
</comment>
<dbReference type="GO" id="GO:0004340">
    <property type="term" value="F:glucokinase activity"/>
    <property type="evidence" value="ECO:0007669"/>
    <property type="project" value="UniProtKB-EC"/>
</dbReference>
<evidence type="ECO:0000256" key="8">
    <source>
        <dbReference type="ARBA" id="ARBA00032386"/>
    </source>
</evidence>
<evidence type="ECO:0000313" key="10">
    <source>
        <dbReference type="Proteomes" id="UP000018895"/>
    </source>
</evidence>
<reference evidence="9" key="1">
    <citation type="journal article" date="2014" name="Genome Announc.">
        <title>Draft Genome Sequences of Three Alkaliphilic Bacillus Strains, Bacillus wakoensis JCM 9140T, Bacillus akibai JCM 9157T, and Bacillus hemicellulosilyticus JCM 9152T.</title>
        <authorList>
            <person name="Yuki M."/>
            <person name="Oshima K."/>
            <person name="Suda W."/>
            <person name="Oshida Y."/>
            <person name="Kitamura K."/>
            <person name="Iida T."/>
            <person name="Hattori M."/>
            <person name="Ohkuma M."/>
        </authorList>
    </citation>
    <scope>NUCLEOTIDE SEQUENCE [LARGE SCALE GENOMIC DNA]</scope>
    <source>
        <strain evidence="9">JCM 9152</strain>
    </source>
</reference>
<comment type="similarity">
    <text evidence="1">Belongs to the ROK (NagC/XylR) family.</text>
</comment>
<dbReference type="OrthoDB" id="9795247at2"/>
<dbReference type="Proteomes" id="UP000018895">
    <property type="component" value="Unassembled WGS sequence"/>
</dbReference>
<dbReference type="GO" id="GO:0006096">
    <property type="term" value="P:glycolytic process"/>
    <property type="evidence" value="ECO:0007669"/>
    <property type="project" value="InterPro"/>
</dbReference>
<evidence type="ECO:0000256" key="5">
    <source>
        <dbReference type="ARBA" id="ARBA00022741"/>
    </source>
</evidence>
<dbReference type="InterPro" id="IPR043129">
    <property type="entry name" value="ATPase_NBD"/>
</dbReference>
<dbReference type="STRING" id="1236971.JCM9152_3860"/>
<sequence length="319" mass="34297">MYLIGVDLGGTQIRAGLFTELGDLIKRESTLTQAEEGPDSVIKRLISLVERVSDETVKIEGKQAILGIGIGSPGPLDVFQGTILSPPNLPGWVNIPLRKILEEHFNVPVYLNNDANAAALGEYYFGAGKGKRNMVYMTISTGVGTGILDNGHLLLGVNGSSAEVGHMSLNPDGPVCGCGNRGCLEAYTSGTGIMNRTKERLRESSVDSILREKSTITSKDVFDAAKRNDELALEIVEETRTYLGVGLVNVIHLYNPELIIFGGGVSKVGDYLFNPSIEFAREKAMKPLADHLQFKMAQLGDDVGLIGAAALVKYNETQS</sequence>
<keyword evidence="10" id="KW-1185">Reference proteome</keyword>
<dbReference type="GO" id="GO:0005737">
    <property type="term" value="C:cytoplasm"/>
    <property type="evidence" value="ECO:0007669"/>
    <property type="project" value="InterPro"/>
</dbReference>
<dbReference type="InterPro" id="IPR049874">
    <property type="entry name" value="ROK_cs"/>
</dbReference>
<dbReference type="PANTHER" id="PTHR18964">
    <property type="entry name" value="ROK (REPRESSOR, ORF, KINASE) FAMILY"/>
    <property type="match status" value="1"/>
</dbReference>
<dbReference type="NCBIfam" id="TIGR00744">
    <property type="entry name" value="ROK_glcA_fam"/>
    <property type="match status" value="1"/>
</dbReference>
<dbReference type="EC" id="2.7.1.2" evidence="2"/>